<keyword evidence="3" id="KW-1185">Reference proteome</keyword>
<accession>A0A6I8MB05</accession>
<evidence type="ECO:0000313" key="3">
    <source>
        <dbReference type="Proteomes" id="UP000419017"/>
    </source>
</evidence>
<reference evidence="2 3" key="1">
    <citation type="submission" date="2019-10" db="EMBL/GenBank/DDBJ databases">
        <authorList>
            <person name="Blom J."/>
        </authorList>
    </citation>
    <scope>NUCLEOTIDE SEQUENCE [LARGE SCALE GENOMIC DNA]</scope>
    <source>
        <strain evidence="2 3">ES3154-GLU</strain>
    </source>
</reference>
<dbReference type="InterPro" id="IPR012337">
    <property type="entry name" value="RNaseH-like_sf"/>
</dbReference>
<proteinExistence type="predicted"/>
<dbReference type="InterPro" id="IPR001584">
    <property type="entry name" value="Integrase_cat-core"/>
</dbReference>
<organism evidence="2 3">
    <name type="scientific">Oceanivirga miroungae</name>
    <dbReference type="NCBI Taxonomy" id="1130046"/>
    <lineage>
        <taxon>Bacteria</taxon>
        <taxon>Fusobacteriati</taxon>
        <taxon>Fusobacteriota</taxon>
        <taxon>Fusobacteriia</taxon>
        <taxon>Fusobacteriales</taxon>
        <taxon>Leptotrichiaceae</taxon>
        <taxon>Oceanivirga</taxon>
    </lineage>
</organism>
<dbReference type="AlphaFoldDB" id="A0A6I8MB05"/>
<dbReference type="SUPFAM" id="SSF53098">
    <property type="entry name" value="Ribonuclease H-like"/>
    <property type="match status" value="1"/>
</dbReference>
<dbReference type="Proteomes" id="UP000419017">
    <property type="component" value="Unassembled WGS sequence"/>
</dbReference>
<name>A0A6I8MB05_9FUSO</name>
<feature type="domain" description="Integrase catalytic" evidence="1">
    <location>
        <begin position="1"/>
        <end position="93"/>
    </location>
</feature>
<dbReference type="EMBL" id="CABWIB010000001">
    <property type="protein sequence ID" value="VWL85373.1"/>
    <property type="molecule type" value="Genomic_DNA"/>
</dbReference>
<dbReference type="InterPro" id="IPR036397">
    <property type="entry name" value="RNaseH_sf"/>
</dbReference>
<protein>
    <recommendedName>
        <fullName evidence="1">Integrase catalytic domain-containing protein</fullName>
    </recommendedName>
</protein>
<dbReference type="GO" id="GO:0015074">
    <property type="term" value="P:DNA integration"/>
    <property type="evidence" value="ECO:0007669"/>
    <property type="project" value="InterPro"/>
</dbReference>
<evidence type="ECO:0000313" key="2">
    <source>
        <dbReference type="EMBL" id="VWL85373.1"/>
    </source>
</evidence>
<sequence length="93" mass="10780">MNGFLHVAIDDSTKMIVGAYFDTEETLNGYYNVFNQILKEYGIPHKFLTDKRTVFEYKRKDSPIDKEYMTNFSYACFKLGVEIETTSVAELKG</sequence>
<dbReference type="Gene3D" id="3.30.420.10">
    <property type="entry name" value="Ribonuclease H-like superfamily/Ribonuclease H"/>
    <property type="match status" value="1"/>
</dbReference>
<gene>
    <name evidence="2" type="ORF">OMES3154_00658</name>
</gene>
<dbReference type="PROSITE" id="PS50994">
    <property type="entry name" value="INTEGRASE"/>
    <property type="match status" value="1"/>
</dbReference>
<evidence type="ECO:0000259" key="1">
    <source>
        <dbReference type="PROSITE" id="PS50994"/>
    </source>
</evidence>
<dbReference type="GO" id="GO:0003676">
    <property type="term" value="F:nucleic acid binding"/>
    <property type="evidence" value="ECO:0007669"/>
    <property type="project" value="InterPro"/>
</dbReference>